<organism evidence="1">
    <name type="scientific">Candidatus Syntropharchaeum butanivorans</name>
    <dbReference type="NCBI Taxonomy" id="1839936"/>
    <lineage>
        <taxon>Archaea</taxon>
        <taxon>Methanobacteriati</taxon>
        <taxon>Methanobacteriota</taxon>
        <taxon>Stenosarchaea group</taxon>
        <taxon>Methanomicrobia</taxon>
        <taxon>Methanosarcinales</taxon>
        <taxon>ANME-2 cluster</taxon>
        <taxon>Candidatus Syntropharchaeum</taxon>
    </lineage>
</organism>
<reference evidence="1" key="1">
    <citation type="journal article" date="2020" name="mSystems">
        <title>Genome- and Community-Level Interaction Insights into Carbon Utilization and Element Cycling Functions of Hydrothermarchaeota in Hydrothermal Sediment.</title>
        <authorList>
            <person name="Zhou Z."/>
            <person name="Liu Y."/>
            <person name="Xu W."/>
            <person name="Pan J."/>
            <person name="Luo Z.H."/>
            <person name="Li M."/>
        </authorList>
    </citation>
    <scope>NUCLEOTIDE SEQUENCE [LARGE SCALE GENOMIC DNA]</scope>
    <source>
        <strain evidence="1">HyVt-185</strain>
    </source>
</reference>
<dbReference type="Proteomes" id="UP000885863">
    <property type="component" value="Unassembled WGS sequence"/>
</dbReference>
<name>A0A7C1B6E7_9EURY</name>
<accession>A0A7C1B6E7</accession>
<dbReference type="AlphaFoldDB" id="A0A7C1B6E7"/>
<proteinExistence type="predicted"/>
<evidence type="ECO:0000313" key="1">
    <source>
        <dbReference type="EMBL" id="HDM35649.1"/>
    </source>
</evidence>
<dbReference type="EMBL" id="DQZR01000007">
    <property type="protein sequence ID" value="HDM35649.1"/>
    <property type="molecule type" value="Genomic_DNA"/>
</dbReference>
<sequence>MKYKTIIFLEDVTCPRCGRAGKRIAGNYSEWYNITGERYVDYVRDLIRQGVNVVDPQLFVCGGCSECDEIPEEVE</sequence>
<protein>
    <submittedName>
        <fullName evidence="1">Uncharacterized protein</fullName>
    </submittedName>
</protein>
<gene>
    <name evidence="1" type="ORF">ENG09_00145</name>
</gene>
<comment type="caution">
    <text evidence="1">The sequence shown here is derived from an EMBL/GenBank/DDBJ whole genome shotgun (WGS) entry which is preliminary data.</text>
</comment>